<feature type="region of interest" description="Disordered" evidence="1">
    <location>
        <begin position="25"/>
        <end position="67"/>
    </location>
</feature>
<dbReference type="AlphaFoldDB" id="A0A4Y2SAZ8"/>
<keyword evidence="3" id="KW-1185">Reference proteome</keyword>
<reference evidence="2 3" key="1">
    <citation type="journal article" date="2019" name="Sci. Rep.">
        <title>Orb-weaving spider Araneus ventricosus genome elucidates the spidroin gene catalogue.</title>
        <authorList>
            <person name="Kono N."/>
            <person name="Nakamura H."/>
            <person name="Ohtoshi R."/>
            <person name="Moran D.A.P."/>
            <person name="Shinohara A."/>
            <person name="Yoshida Y."/>
            <person name="Fujiwara M."/>
            <person name="Mori M."/>
            <person name="Tomita M."/>
            <person name="Arakawa K."/>
        </authorList>
    </citation>
    <scope>NUCLEOTIDE SEQUENCE [LARGE SCALE GENOMIC DNA]</scope>
</reference>
<comment type="caution">
    <text evidence="2">The sequence shown here is derived from an EMBL/GenBank/DDBJ whole genome shotgun (WGS) entry which is preliminary data.</text>
</comment>
<proteinExistence type="predicted"/>
<evidence type="ECO:0000313" key="2">
    <source>
        <dbReference type="EMBL" id="GBN84430.1"/>
    </source>
</evidence>
<dbReference type="EMBL" id="BGPR01020347">
    <property type="protein sequence ID" value="GBN84430.1"/>
    <property type="molecule type" value="Genomic_DNA"/>
</dbReference>
<gene>
    <name evidence="2" type="ORF">AVEN_128576_1</name>
</gene>
<organism evidence="2 3">
    <name type="scientific">Araneus ventricosus</name>
    <name type="common">Orbweaver spider</name>
    <name type="synonym">Epeira ventricosa</name>
    <dbReference type="NCBI Taxonomy" id="182803"/>
    <lineage>
        <taxon>Eukaryota</taxon>
        <taxon>Metazoa</taxon>
        <taxon>Ecdysozoa</taxon>
        <taxon>Arthropoda</taxon>
        <taxon>Chelicerata</taxon>
        <taxon>Arachnida</taxon>
        <taxon>Araneae</taxon>
        <taxon>Araneomorphae</taxon>
        <taxon>Entelegynae</taxon>
        <taxon>Araneoidea</taxon>
        <taxon>Araneidae</taxon>
        <taxon>Araneus</taxon>
    </lineage>
</organism>
<accession>A0A4Y2SAZ8</accession>
<evidence type="ECO:0000256" key="1">
    <source>
        <dbReference type="SAM" id="MobiDB-lite"/>
    </source>
</evidence>
<protein>
    <submittedName>
        <fullName evidence="2">Uncharacterized protein</fullName>
    </submittedName>
</protein>
<dbReference type="Proteomes" id="UP000499080">
    <property type="component" value="Unassembled WGS sequence"/>
</dbReference>
<sequence length="113" mass="12050">MGGLFHVKSYVVAKRPPADVVRKLGEGATAQSSSSSSDRGSKLGDPSQCSSLVATKRAEDRSGRKGCSKEFQDAKETCLNELAATFYEEGIGKLVHLYVASQKTLSGRSRPVV</sequence>
<feature type="compositionally biased region" description="Basic and acidic residues" evidence="1">
    <location>
        <begin position="56"/>
        <end position="67"/>
    </location>
</feature>
<name>A0A4Y2SAZ8_ARAVE</name>
<evidence type="ECO:0000313" key="3">
    <source>
        <dbReference type="Proteomes" id="UP000499080"/>
    </source>
</evidence>